<protein>
    <submittedName>
        <fullName evidence="1">Tail-collar fiber protein</fullName>
    </submittedName>
</protein>
<dbReference type="EMBL" id="BK016090">
    <property type="protein sequence ID" value="DAF93950.1"/>
    <property type="molecule type" value="Genomic_DNA"/>
</dbReference>
<dbReference type="EMBL" id="BK016090">
    <property type="protein sequence ID" value="DAF93955.1"/>
    <property type="molecule type" value="Genomic_DNA"/>
</dbReference>
<sequence length="938" mass="96919">MFIQLTNAGKAIIAAATGPIKITSFKLGSAYGYIPQATDTNIHGTTIYEGIPSDPFVVNPNVVKYGAYLDYNLGPFDFGEIGYFVGNTLFALAADDSLIHKSPLGAVDGGNSIRIDAFLSIVDTNYQMWLDAAESNNQFRMAVLGSVDELPASHLASPNAYIITGVDQRQSSFIAYTDRTGLWNFDAYDFAYQAQVPITAVDQQSITIALSDYTSGMNPSYIGQIIVEFSTGQNFSFCRYVKSVILGPTTATFQLTSPMAQLPVVGDKIVIFGRQVLSTTIPNLPIATHTDLGAVIVGQTLTVDNTGLINVAPSAFPVTSVNGKTGDVELKIGDIPDAARVAATGDYNDLINKPVPYSLPVANTTTLGGVKASTNGHITIASDGTLDIGFAPVLKVNNITPDASGNVSITFPPVVGLVNPTQIPNAADLNTYTSTGLYYVLPADSPSLANGPGTATGRKAAMLEVEALSTSGTTGDLVQRWQGMDSMYFRSRISGTWSGWLQLSNGSLPPATTSTLGAVIVGAGLNVTSSGLLSTQIQSVNGKTDQYLVLTANDVGAIPSDQIDKPGGVAGLSAIPNGSSNPTDNYVYGRIKNTKLPLGAVYIVGNFDANANHVSQYAGLNTIDTNTALLASGMQTIDTGYNATNPFYQTVPANGSAYLVTVAGTTALDGITSWAVGDLAVAFGNSWIKIAGANSVTPWRGFNTVVNLNTSQTLTASALNCAIQWFGSTGTLTTPTAANLAGAPLGTTLWFYNQPGDAVGSLTVAVQAVDKLYVNNSSIPVASVTMPPGGSAYLVLRGANGSGYEWDVFGGSVMGPVATVPVDMVGGSPGTLAASQVVLQFPITRTTSLPAALAGSAGYAGTPAGAATQFTISKIVGGSTTTNLGTINWAAGARQPTFTFSSAQTLNATDVLIVTAAASADANLANATFTLRGTASAA</sequence>
<proteinExistence type="predicted"/>
<dbReference type="CDD" id="cd19958">
    <property type="entry name" value="pyocin_knob"/>
    <property type="match status" value="1"/>
</dbReference>
<organism evidence="1">
    <name type="scientific">Myoviridae sp. ctu2j3</name>
    <dbReference type="NCBI Taxonomy" id="2825197"/>
    <lineage>
        <taxon>Viruses</taxon>
        <taxon>Duplodnaviria</taxon>
        <taxon>Heunggongvirae</taxon>
        <taxon>Uroviricota</taxon>
        <taxon>Caudoviricetes</taxon>
    </lineage>
</organism>
<accession>A0A8S5UHV6</accession>
<reference evidence="1" key="1">
    <citation type="journal article" date="2021" name="Proc. Natl. Acad. Sci. U.S.A.">
        <title>A Catalog of Tens of Thousands of Viruses from Human Metagenomes Reveals Hidden Associations with Chronic Diseases.</title>
        <authorList>
            <person name="Tisza M.J."/>
            <person name="Buck C.B."/>
        </authorList>
    </citation>
    <scope>NUCLEOTIDE SEQUENCE</scope>
    <source>
        <strain evidence="1">Ctu2j3</strain>
    </source>
</reference>
<evidence type="ECO:0000313" key="1">
    <source>
        <dbReference type="EMBL" id="DAF93950.1"/>
    </source>
</evidence>
<name>A0A8S5UHV6_9CAUD</name>